<evidence type="ECO:0000256" key="2">
    <source>
        <dbReference type="SAM" id="Phobius"/>
    </source>
</evidence>
<protein>
    <recommendedName>
        <fullName evidence="5">TonB C-terminal domain-containing protein</fullName>
    </recommendedName>
</protein>
<dbReference type="RefSeq" id="WP_345923237.1">
    <property type="nucleotide sequence ID" value="NZ_JBDIVF010000001.1"/>
</dbReference>
<feature type="region of interest" description="Disordered" evidence="1">
    <location>
        <begin position="64"/>
        <end position="101"/>
    </location>
</feature>
<keyword evidence="4" id="KW-1185">Reference proteome</keyword>
<name>A0ABV2CPR5_9RHOO</name>
<feature type="compositionally biased region" description="Low complexity" evidence="1">
    <location>
        <begin position="82"/>
        <end position="101"/>
    </location>
</feature>
<evidence type="ECO:0008006" key="5">
    <source>
        <dbReference type="Google" id="ProtNLM"/>
    </source>
</evidence>
<gene>
    <name evidence="3" type="ORF">ABVT11_08755</name>
</gene>
<accession>A0ABV2CPR5</accession>
<comment type="caution">
    <text evidence="3">The sequence shown here is derived from an EMBL/GenBank/DDBJ whole genome shotgun (WGS) entry which is preliminary data.</text>
</comment>
<organism evidence="3 4">
    <name type="scientific">Uliginosibacterium paludis</name>
    <dbReference type="NCBI Taxonomy" id="1615952"/>
    <lineage>
        <taxon>Bacteria</taxon>
        <taxon>Pseudomonadati</taxon>
        <taxon>Pseudomonadota</taxon>
        <taxon>Betaproteobacteria</taxon>
        <taxon>Rhodocyclales</taxon>
        <taxon>Zoogloeaceae</taxon>
        <taxon>Uliginosibacterium</taxon>
    </lineage>
</organism>
<dbReference type="EMBL" id="JBEWLZ010000004">
    <property type="protein sequence ID" value="MET1489915.1"/>
    <property type="molecule type" value="Genomic_DNA"/>
</dbReference>
<dbReference type="SUPFAM" id="SSF74653">
    <property type="entry name" value="TolA/TonB C-terminal domain"/>
    <property type="match status" value="1"/>
</dbReference>
<keyword evidence="2" id="KW-1133">Transmembrane helix</keyword>
<dbReference type="Gene3D" id="3.30.1150.10">
    <property type="match status" value="1"/>
</dbReference>
<evidence type="ECO:0000256" key="1">
    <source>
        <dbReference type="SAM" id="MobiDB-lite"/>
    </source>
</evidence>
<dbReference type="Proteomes" id="UP001548590">
    <property type="component" value="Unassembled WGS sequence"/>
</dbReference>
<sequence>MHADLPDTGAREARQVLLNRAAAVLCSVLVHLCLFSLFDWPRSPAPAATRLRVSLRAPEAAVRLPSRAPDATRAAPSPHPLPVAESPAPAAAPAAPAETLAAPGEADQAGLPYLPADLLDVRPEFPPDLEERVSAGLAETESGRVVLQLLIGEDGRVNDVLLEESELSEQASLKLMENFSSLQLVPGQRGGKPVRTRWHLEFTFSVAP</sequence>
<evidence type="ECO:0000313" key="4">
    <source>
        <dbReference type="Proteomes" id="UP001548590"/>
    </source>
</evidence>
<feature type="transmembrane region" description="Helical" evidence="2">
    <location>
        <begin position="21"/>
        <end position="40"/>
    </location>
</feature>
<proteinExistence type="predicted"/>
<keyword evidence="2" id="KW-0472">Membrane</keyword>
<reference evidence="3 4" key="1">
    <citation type="submission" date="2024-07" db="EMBL/GenBank/DDBJ databases">
        <title>Uliginosibacterium paludis KCTC:42655.</title>
        <authorList>
            <person name="Kim M.K."/>
        </authorList>
    </citation>
    <scope>NUCLEOTIDE SEQUENCE [LARGE SCALE GENOMIC DNA]</scope>
    <source>
        <strain evidence="3 4">KCTC 42655</strain>
    </source>
</reference>
<keyword evidence="2" id="KW-0812">Transmembrane</keyword>
<evidence type="ECO:0000313" key="3">
    <source>
        <dbReference type="EMBL" id="MET1489915.1"/>
    </source>
</evidence>